<comment type="caution">
    <text evidence="6">The sequence shown here is derived from an EMBL/GenBank/DDBJ whole genome shotgun (WGS) entry which is preliminary data.</text>
</comment>
<protein>
    <recommendedName>
        <fullName evidence="5">Zinc finger PHD-type domain-containing protein</fullName>
    </recommendedName>
</protein>
<evidence type="ECO:0000256" key="2">
    <source>
        <dbReference type="ARBA" id="ARBA00022771"/>
    </source>
</evidence>
<dbReference type="PANTHER" id="PTHR46201:SF1">
    <property type="entry name" value="PHD FINGER PROTEIN MALE STERILITY 1"/>
    <property type="match status" value="1"/>
</dbReference>
<evidence type="ECO:0000313" key="6">
    <source>
        <dbReference type="EMBL" id="KAG0485237.1"/>
    </source>
</evidence>
<dbReference type="Proteomes" id="UP000636800">
    <property type="component" value="Unassembled WGS sequence"/>
</dbReference>
<dbReference type="GO" id="GO:0008270">
    <property type="term" value="F:zinc ion binding"/>
    <property type="evidence" value="ECO:0007669"/>
    <property type="project" value="UniProtKB-KW"/>
</dbReference>
<dbReference type="InterPro" id="IPR013083">
    <property type="entry name" value="Znf_RING/FYVE/PHD"/>
</dbReference>
<reference evidence="6 7" key="1">
    <citation type="journal article" date="2020" name="Nat. Food">
        <title>A phased Vanilla planifolia genome enables genetic improvement of flavour and production.</title>
        <authorList>
            <person name="Hasing T."/>
            <person name="Tang H."/>
            <person name="Brym M."/>
            <person name="Khazi F."/>
            <person name="Huang T."/>
            <person name="Chambers A.H."/>
        </authorList>
    </citation>
    <scope>NUCLEOTIDE SEQUENCE [LARGE SCALE GENOMIC DNA]</scope>
    <source>
        <tissue evidence="6">Leaf</tissue>
    </source>
</reference>
<dbReference type="Pfam" id="PF00628">
    <property type="entry name" value="PHD"/>
    <property type="match status" value="1"/>
</dbReference>
<dbReference type="InterPro" id="IPR020549">
    <property type="entry name" value="YbeY_CS"/>
</dbReference>
<evidence type="ECO:0000313" key="7">
    <source>
        <dbReference type="Proteomes" id="UP000636800"/>
    </source>
</evidence>
<gene>
    <name evidence="6" type="ORF">HPP92_009316</name>
</gene>
<name>A0A835RFG3_VANPL</name>
<dbReference type="InterPro" id="IPR019787">
    <property type="entry name" value="Znf_PHD-finger"/>
</dbReference>
<dbReference type="SMART" id="SM00249">
    <property type="entry name" value="PHD"/>
    <property type="match status" value="1"/>
</dbReference>
<dbReference type="EMBL" id="JADCNL010000004">
    <property type="protein sequence ID" value="KAG0485237.1"/>
    <property type="molecule type" value="Genomic_DNA"/>
</dbReference>
<accession>A0A835RFG3</accession>
<evidence type="ECO:0000256" key="1">
    <source>
        <dbReference type="ARBA" id="ARBA00022723"/>
    </source>
</evidence>
<proteinExistence type="predicted"/>
<keyword evidence="2" id="KW-0863">Zinc-finger</keyword>
<dbReference type="InterPro" id="IPR057765">
    <property type="entry name" value="MS1-like_ubiquitin"/>
</dbReference>
<evidence type="ECO:0000256" key="4">
    <source>
        <dbReference type="SAM" id="MobiDB-lite"/>
    </source>
</evidence>
<dbReference type="InterPro" id="IPR001965">
    <property type="entry name" value="Znf_PHD"/>
</dbReference>
<dbReference type="PROSITE" id="PS01359">
    <property type="entry name" value="ZF_PHD_1"/>
    <property type="match status" value="1"/>
</dbReference>
<sequence length="532" mass="58310">MICNKRFHIVLPSSMRETEGQGLVIEVNGMSSEKPGMRSKVSMELENHLIHGVLHLNGFGHLLCLNGIHGGSDFVPGHHLMDLWDRMCNALQVRQISLIDVAKKGAMELRLVHGLAYGEPWFGRWGYKFGHGSYGITRQMYQRSLEALRAFPLSLLHPPLGYATIDVDMSSIAPKYQAASTRTVLTLGDLFRCMIELQGRLPGPLTRGHGLPMRRGVGLVPLVCEAGGDGRSRRRRGAHELGAPVGDPSGGQGCSKGLHWGHRPTGLRAQVSGQPHWNYIVRRMVNPVTKVLEYSLQDISPAFSSPSLSQSSGLRITRLQLMRDLLFLYKKVLVRDEAPSTATRVSAAIPIAVNIVLDTKHLVKDYNSLSIEAGSHPLHMIKLLSAVRLQDSPHGDLSLPHETITAPPNLKTADLKKELQGYYRNTYCGLRSFVADAMVAMESGCGLEETGLVSEGGGMETKRRLCAGGNGDEVVECLCGAKEDDGELMLSCDICEVLQHARCARVPNAEEFAGVFLCGQCEREIVKLPFVQ</sequence>
<evidence type="ECO:0000259" key="5">
    <source>
        <dbReference type="SMART" id="SM00249"/>
    </source>
</evidence>
<dbReference type="InterPro" id="IPR011011">
    <property type="entry name" value="Znf_FYVE_PHD"/>
</dbReference>
<dbReference type="InterPro" id="IPR019786">
    <property type="entry name" value="Zinc_finger_PHD-type_CS"/>
</dbReference>
<keyword evidence="7" id="KW-1185">Reference proteome</keyword>
<evidence type="ECO:0000256" key="3">
    <source>
        <dbReference type="ARBA" id="ARBA00022833"/>
    </source>
</evidence>
<feature type="region of interest" description="Disordered" evidence="4">
    <location>
        <begin position="229"/>
        <end position="249"/>
    </location>
</feature>
<feature type="domain" description="Zinc finger PHD-type" evidence="5">
    <location>
        <begin position="476"/>
        <end position="522"/>
    </location>
</feature>
<dbReference type="PROSITE" id="PS01306">
    <property type="entry name" value="UPF0054"/>
    <property type="match status" value="1"/>
</dbReference>
<dbReference type="Gene3D" id="3.30.40.10">
    <property type="entry name" value="Zinc/RING finger domain, C3HC4 (zinc finger)"/>
    <property type="match status" value="1"/>
</dbReference>
<dbReference type="PANTHER" id="PTHR46201">
    <property type="entry name" value="PHD FINGER PROTEIN MALE MEIOCYTE DEATH 1-RELATED"/>
    <property type="match status" value="1"/>
</dbReference>
<organism evidence="6 7">
    <name type="scientific">Vanilla planifolia</name>
    <name type="common">Vanilla</name>
    <dbReference type="NCBI Taxonomy" id="51239"/>
    <lineage>
        <taxon>Eukaryota</taxon>
        <taxon>Viridiplantae</taxon>
        <taxon>Streptophyta</taxon>
        <taxon>Embryophyta</taxon>
        <taxon>Tracheophyta</taxon>
        <taxon>Spermatophyta</taxon>
        <taxon>Magnoliopsida</taxon>
        <taxon>Liliopsida</taxon>
        <taxon>Asparagales</taxon>
        <taxon>Orchidaceae</taxon>
        <taxon>Vanilloideae</taxon>
        <taxon>Vanilleae</taxon>
        <taxon>Vanilla</taxon>
    </lineage>
</organism>
<keyword evidence="1" id="KW-0479">Metal-binding</keyword>
<dbReference type="Pfam" id="PF25565">
    <property type="entry name" value="Ubiquitin_At1g33420"/>
    <property type="match status" value="1"/>
</dbReference>
<keyword evidence="3" id="KW-0862">Zinc</keyword>
<dbReference type="AlphaFoldDB" id="A0A835RFG3"/>
<dbReference type="SUPFAM" id="SSF57903">
    <property type="entry name" value="FYVE/PHD zinc finger"/>
    <property type="match status" value="1"/>
</dbReference>